<keyword evidence="6 14" id="KW-1133">Transmembrane helix</keyword>
<dbReference type="GO" id="GO:0015276">
    <property type="term" value="F:ligand-gated monoatomic ion channel activity"/>
    <property type="evidence" value="ECO:0007669"/>
    <property type="project" value="InterPro"/>
</dbReference>
<dbReference type="FunFam" id="1.10.287.70:FF:000037">
    <property type="entry name" value="Glutamate receptor"/>
    <property type="match status" value="2"/>
</dbReference>
<feature type="transmembrane region" description="Helical" evidence="14">
    <location>
        <begin position="637"/>
        <end position="656"/>
    </location>
</feature>
<comment type="subcellular location">
    <subcellularLocation>
        <location evidence="1">Membrane</location>
        <topology evidence="1">Multi-pass membrane protein</topology>
    </subcellularLocation>
</comment>
<gene>
    <name evidence="17" type="ORF">SVIM_LOCUS152823</name>
</gene>
<dbReference type="CDD" id="cd19990">
    <property type="entry name" value="PBP1_GABAb_receptor_plant"/>
    <property type="match status" value="2"/>
</dbReference>
<dbReference type="PANTHER" id="PTHR18966">
    <property type="entry name" value="IONOTROPIC GLUTAMATE RECEPTOR"/>
    <property type="match status" value="1"/>
</dbReference>
<dbReference type="InterPro" id="IPR019594">
    <property type="entry name" value="Glu/Gly-bd"/>
</dbReference>
<dbReference type="Gene3D" id="1.10.287.70">
    <property type="match status" value="3"/>
</dbReference>
<keyword evidence="11" id="KW-1071">Ligand-gated ion channel</keyword>
<feature type="chain" id="PRO_5027043480" description="Ionotropic glutamate receptor C-terminal domain-containing protein" evidence="15">
    <location>
        <begin position="31"/>
        <end position="2543"/>
    </location>
</feature>
<dbReference type="FunFam" id="1.10.287.70:FF:000172">
    <property type="entry name" value="Glutamate receptor"/>
    <property type="match status" value="1"/>
</dbReference>
<feature type="compositionally biased region" description="Low complexity" evidence="13">
    <location>
        <begin position="2488"/>
        <end position="2498"/>
    </location>
</feature>
<proteinExistence type="inferred from homology"/>
<evidence type="ECO:0000259" key="16">
    <source>
        <dbReference type="SMART" id="SM00079"/>
    </source>
</evidence>
<reference evidence="17" key="1">
    <citation type="submission" date="2019-03" db="EMBL/GenBank/DDBJ databases">
        <authorList>
            <person name="Mank J."/>
            <person name="Almeida P."/>
        </authorList>
    </citation>
    <scope>NUCLEOTIDE SEQUENCE</scope>
    <source>
        <strain evidence="17">78183</strain>
    </source>
</reference>
<feature type="transmembrane region" description="Helical" evidence="14">
    <location>
        <begin position="2426"/>
        <end position="2445"/>
    </location>
</feature>
<evidence type="ECO:0000256" key="3">
    <source>
        <dbReference type="ARBA" id="ARBA00022448"/>
    </source>
</evidence>
<evidence type="ECO:0000256" key="10">
    <source>
        <dbReference type="ARBA" id="ARBA00023180"/>
    </source>
</evidence>
<protein>
    <recommendedName>
        <fullName evidence="16">Ionotropic glutamate receptor C-terminal domain-containing protein</fullName>
    </recommendedName>
</protein>
<feature type="transmembrane region" description="Helical" evidence="14">
    <location>
        <begin position="574"/>
        <end position="594"/>
    </location>
</feature>
<feature type="transmembrane region" description="Helical" evidence="14">
    <location>
        <begin position="1851"/>
        <end position="1869"/>
    </location>
</feature>
<evidence type="ECO:0000313" key="17">
    <source>
        <dbReference type="EMBL" id="VFU33452.1"/>
    </source>
</evidence>
<feature type="domain" description="Ionotropic glutamate receptor C-terminal" evidence="16">
    <location>
        <begin position="2070"/>
        <end position="2403"/>
    </location>
</feature>
<accession>A0A6N2KYV4</accession>
<dbReference type="Pfam" id="PF01094">
    <property type="entry name" value="ANF_receptor"/>
    <property type="match status" value="3"/>
</dbReference>
<feature type="transmembrane region" description="Helical" evidence="14">
    <location>
        <begin position="1555"/>
        <end position="1575"/>
    </location>
</feature>
<dbReference type="SUPFAM" id="SSF53822">
    <property type="entry name" value="Periplasmic binding protein-like I"/>
    <property type="match status" value="4"/>
</dbReference>
<evidence type="ECO:0000256" key="8">
    <source>
        <dbReference type="ARBA" id="ARBA00023136"/>
    </source>
</evidence>
<evidence type="ECO:0000256" key="13">
    <source>
        <dbReference type="SAM" id="MobiDB-lite"/>
    </source>
</evidence>
<evidence type="ECO:0000256" key="12">
    <source>
        <dbReference type="ARBA" id="ARBA00023303"/>
    </source>
</evidence>
<dbReference type="SUPFAM" id="SSF53850">
    <property type="entry name" value="Periplasmic binding protein-like II"/>
    <property type="match status" value="3"/>
</dbReference>
<dbReference type="InterPro" id="IPR028082">
    <property type="entry name" value="Peripla_BP_I"/>
</dbReference>
<dbReference type="FunFam" id="3.40.50.2300:FF:000188">
    <property type="entry name" value="Glutamate receptor"/>
    <property type="match status" value="2"/>
</dbReference>
<evidence type="ECO:0000256" key="9">
    <source>
        <dbReference type="ARBA" id="ARBA00023170"/>
    </source>
</evidence>
<dbReference type="EMBL" id="CAADRP010000890">
    <property type="protein sequence ID" value="VFU33452.1"/>
    <property type="molecule type" value="Genomic_DNA"/>
</dbReference>
<evidence type="ECO:0000256" key="15">
    <source>
        <dbReference type="SAM" id="SignalP"/>
    </source>
</evidence>
<keyword evidence="5 15" id="KW-0732">Signal</keyword>
<feature type="transmembrane region" description="Helical" evidence="14">
    <location>
        <begin position="1735"/>
        <end position="1757"/>
    </location>
</feature>
<keyword evidence="12" id="KW-0407">Ion channel</keyword>
<dbReference type="SMART" id="SM00079">
    <property type="entry name" value="PBPe"/>
    <property type="match status" value="3"/>
</dbReference>
<evidence type="ECO:0000256" key="4">
    <source>
        <dbReference type="ARBA" id="ARBA00022692"/>
    </source>
</evidence>
<comment type="similarity">
    <text evidence="2">Belongs to the glutamate-gated ion channel (TC 1.A.10.1) family.</text>
</comment>
<feature type="compositionally biased region" description="Low complexity" evidence="13">
    <location>
        <begin position="857"/>
        <end position="869"/>
    </location>
</feature>
<feature type="transmembrane region" description="Helical" evidence="14">
    <location>
        <begin position="1494"/>
        <end position="1513"/>
    </location>
</feature>
<feature type="signal peptide" evidence="15">
    <location>
        <begin position="1"/>
        <end position="30"/>
    </location>
</feature>
<dbReference type="GO" id="GO:0016020">
    <property type="term" value="C:membrane"/>
    <property type="evidence" value="ECO:0007669"/>
    <property type="project" value="UniProtKB-SubCell"/>
</dbReference>
<keyword evidence="8 14" id="KW-0472">Membrane</keyword>
<evidence type="ECO:0000256" key="6">
    <source>
        <dbReference type="ARBA" id="ARBA00022989"/>
    </source>
</evidence>
<dbReference type="InterPro" id="IPR015683">
    <property type="entry name" value="Ionotropic_Glu_rcpt"/>
</dbReference>
<sequence>MKRTNRILKPCILLSVLITFLPIFSNGVEAAIGTNKVTNIGAIIDVNSRIGKEEKTALEMAVQNFNLISTNHELALHLRHPGEDPLQVAYAAKELIKEKKVKVIIGMDKWEEAALVANIGNQYRIPILSFATPAITPPLTTLRWPFLMRMASDGSEQMRCIAALVGCYNWRKVVVVYEDNVYGGESGNLALLSEDLQEVGAEIAYHLVLPPFSLSTDLKDVVHHELIKLQKDTESRVFIVLQSSLPMLTYLFREAKNMGLVGRDTAWILSNSITSFLDSMNNSVISSMEGALGIQTYYSSSSSYQSFEAQFRKIFRAEYQDEDNFLPGIQALRAYDSIGMVTKAIEKFGSDSISPKMLLNSVLGSDFTGLTGEIHFKDGMLSDAPTLRIVNVVGKKYKELDFWSNPGFSKTLYAEDGKERCSNSSVCNITGCLSGPVIWPGDLNDRDPKGWALPTNARPLRIVVPKRTSFDKFVTFQTGDALPEGFCIDIFHEVVERLNYSLPHEFFEHDGLYDEMIEGVYNKTYDAAIGDITILSERTKYVEFTQPYAESGLSMIVPFANKDSAWIFMKPFSLQTWIVSGAIFIYTLLIVWFLEHQSNPYFIGRPLKVQIENALWLLSCSLFFIHAEKLYSNLTRIVVVMWLFVVFICTASYTANLTSMLTVQRMEEPNFSEYKIFQTKHLNVGCDNDSFVQNYLERVLGFEKEHIKIIGHENDYPTVFENKTIAAAFLELPYEKVFLDKYCKRYTGTKSAHRFGGFGFAFQKGSPIASDFSRAILRLSEKGTLKTLEERWFAPSPECSPTATNNNVERLSLGSFKGIYIVSATISTICFLLVLIPLVRNSRNHQEANEGNVTPNGKSGSSKGGEVSKPFYNGDKTRIPRRASTFTQALDTDRWGSSRWERVKYKNNKELSKWQQQGSCMATRSFPRKPEQHNKLKSYNTTSFTVTSLPHGAKVTKIGAIIDDNSRSGKEVRTAMGIAVREFNNGSPNHKLSLKFQDSRRSPLQAARAAVKLIEKDKVEVIIGMERWDEAALVADIGSQAKVPVISFSGPAITPPLASSRWPFLIRMARSDSNQIRCIAAVVQSYNWRRVVTVYEDYAYGGDAGMLALLSKALQDVGSEIEYNLILPPFSLISDPKDVVQKELTKLLGEKIQSRVFIVLQSSLPMVIHLFREATEMGFVGKDMVWILTDTVTDLLDAVNTSVIHSMEGALGIKNYYYDNTTFYQTFLTQFRQNFISEYPEEGYTDDPGFYALRAYDSISIITQAMDRLSRSTSNPKVFLDKILTTSFVGLSGEIKVTAGEMLRSPMLRIVNVVGRRYTKLDFWIPESGFSNQPLVEKVEAENSTDARRLKGTVIWPGDLQRIPKGWLMPTVKKPMNIGVPGRTSFDKFVKVSTNANGTMEYDGFCIKLFQKVQGVLGYDLPYTFVPRNGTYDDLVDLVYNKTYDAIVGDVTILASRSDKVEFTQPYAESGLSIIVQEKPEKSAWMFMKPFTKGMWLATGAILIYTMFIVWFLEHHTNPEFKGPWKNQMGTALWFTFSSLYFAHREKVYSNLTRVVLVIWLFVVLILNSSYTASLSSMLTVRRLRANVTDIGWLKRNRLTVGCDGDSFVRNYMQSVLGFERENIKNVSHEKDYEGEFESGNISAAFLELPYQKVFISHHCKRYSATTPTNRFGGLGFVFQKGSPIAADVSKAILNLSEDGKLKDLEVKWFHASRECPSNATKNDITGSLSLQSFWGIYTITGATSTICFLLFLVQLLKNYNKQEVKGRRNATPGDKSVWEKTITLARYIYHGEIDIPGESPISAHPSPDIHNLESSKWGLSIPEDTQENLHSSPAEIQLAANISDSDVGFWLRYLVVACFLVTILPYGANHNNDRRVTNIGAIIDYNSRTGKEMRTAMGIAVRRFNNGSPNHKLSLKFQDSRRSPLQAARAADELIEKDEVEVIIGMERWEEAALVADIGSQIQLFFLSHTPISIISLAFLDKNGYYEPGFYALRAYDSIDIITQAMDGLSRSTSSPKVFLDKILTTSFVGLSGEINVTAGEMLHSPKLRIVNVVGRRYRELDFWIPESGFSVVANGEAENSTDARRLNGTEYDGFCIELFDKVQRLLDYDLPYQFEPFNGTYDELVDHVHNKTYDAIVGDITILANRSDKVEFTQPYAESGLSMIVPETSKESAWMFMKPFTKGMWLATGAILIYTMFIVWFLEHHTNPEFKGSWKNQMGTALWFTFSSLYFAHREKVYSNLTRVVLVIWLFVVLILNSSYTASLSSMLTVRRLRPNVTDIEWLKRNGVTVGCDGDSFVRNYLQTVLGFKPENIKNVDSQYNYEGEFESGNISAAFLELPYEKVFIGQYCKRYSATTPTYRFGGLGFVFPKGSPLTADVSKAILKLSENGELKKLEEKCVRSSRNCLSNATDNDRAESLSLQNFWGIYIITGTTSTLCFLLFLFRLLKNYHRQQDEDGGSATPSDKSVWGKTVTMARYIYHGETVIPGGSPISAPSPDVYELNSSRRESTSPEETPENPQSSAPIEMEAINIPDFDTSENRN</sequence>
<keyword evidence="3" id="KW-0813">Transport</keyword>
<feature type="domain" description="Ionotropic glutamate receptor C-terminal" evidence="16">
    <location>
        <begin position="1377"/>
        <end position="1712"/>
    </location>
</feature>
<keyword evidence="9" id="KW-0675">Receptor</keyword>
<feature type="region of interest" description="Disordered" evidence="13">
    <location>
        <begin position="846"/>
        <end position="874"/>
    </location>
</feature>
<dbReference type="CDD" id="cd13686">
    <property type="entry name" value="GluR_Plant"/>
    <property type="match status" value="3"/>
</dbReference>
<dbReference type="InterPro" id="IPR044440">
    <property type="entry name" value="GABAb_receptor_plant_PBP1"/>
</dbReference>
<feature type="domain" description="Ionotropic glutamate receptor C-terminal" evidence="16">
    <location>
        <begin position="461"/>
        <end position="795"/>
    </location>
</feature>
<dbReference type="InterPro" id="IPR001320">
    <property type="entry name" value="Iontro_rcpt_C"/>
</dbReference>
<dbReference type="Pfam" id="PF10613">
    <property type="entry name" value="Lig_chan-Glu_bd"/>
    <property type="match status" value="3"/>
</dbReference>
<evidence type="ECO:0000256" key="1">
    <source>
        <dbReference type="ARBA" id="ARBA00004141"/>
    </source>
</evidence>
<feature type="region of interest" description="Disordered" evidence="13">
    <location>
        <begin position="2488"/>
        <end position="2543"/>
    </location>
</feature>
<dbReference type="InterPro" id="IPR001828">
    <property type="entry name" value="ANF_lig-bd_rcpt"/>
</dbReference>
<organism evidence="17">
    <name type="scientific">Salix viminalis</name>
    <name type="common">Common osier</name>
    <name type="synonym">Basket willow</name>
    <dbReference type="NCBI Taxonomy" id="40686"/>
    <lineage>
        <taxon>Eukaryota</taxon>
        <taxon>Viridiplantae</taxon>
        <taxon>Streptophyta</taxon>
        <taxon>Embryophyta</taxon>
        <taxon>Tracheophyta</taxon>
        <taxon>Spermatophyta</taxon>
        <taxon>Magnoliopsida</taxon>
        <taxon>eudicotyledons</taxon>
        <taxon>Gunneridae</taxon>
        <taxon>Pentapetalae</taxon>
        <taxon>rosids</taxon>
        <taxon>fabids</taxon>
        <taxon>Malpighiales</taxon>
        <taxon>Salicaceae</taxon>
        <taxon>Saliceae</taxon>
        <taxon>Salix</taxon>
    </lineage>
</organism>
<evidence type="ECO:0000256" key="5">
    <source>
        <dbReference type="ARBA" id="ARBA00022729"/>
    </source>
</evidence>
<dbReference type="Pfam" id="PF00060">
    <property type="entry name" value="Lig_chan"/>
    <property type="match status" value="3"/>
</dbReference>
<dbReference type="FunFam" id="3.40.190.10:FF:000054">
    <property type="entry name" value="Glutamate receptor"/>
    <property type="match status" value="2"/>
</dbReference>
<keyword evidence="7" id="KW-0406">Ion transport</keyword>
<evidence type="ECO:0000256" key="14">
    <source>
        <dbReference type="SAM" id="Phobius"/>
    </source>
</evidence>
<dbReference type="Gene3D" id="3.40.50.2300">
    <property type="match status" value="5"/>
</dbReference>
<evidence type="ECO:0000256" key="7">
    <source>
        <dbReference type="ARBA" id="ARBA00023065"/>
    </source>
</evidence>
<keyword evidence="4 14" id="KW-0812">Transmembrane</keyword>
<feature type="transmembrane region" description="Helical" evidence="14">
    <location>
        <begin position="819"/>
        <end position="839"/>
    </location>
</feature>
<feature type="transmembrane region" description="Helical" evidence="14">
    <location>
        <begin position="614"/>
        <end position="631"/>
    </location>
</feature>
<feature type="transmembrane region" description="Helical" evidence="14">
    <location>
        <begin position="2246"/>
        <end position="2264"/>
    </location>
</feature>
<name>A0A6N2KYV4_SALVM</name>
<evidence type="ECO:0000256" key="11">
    <source>
        <dbReference type="ARBA" id="ARBA00023286"/>
    </source>
</evidence>
<keyword evidence="10" id="KW-0325">Glycoprotein</keyword>
<dbReference type="Gene3D" id="3.40.190.10">
    <property type="entry name" value="Periplasmic binding protein-like II"/>
    <property type="match status" value="6"/>
</dbReference>
<evidence type="ECO:0000256" key="2">
    <source>
        <dbReference type="ARBA" id="ARBA00008685"/>
    </source>
</evidence>
<feature type="transmembrane region" description="Helical" evidence="14">
    <location>
        <begin position="2186"/>
        <end position="2204"/>
    </location>
</feature>